<gene>
    <name evidence="2" type="ORF">C1SCF055_LOCUS8269</name>
</gene>
<dbReference type="OrthoDB" id="435688at2759"/>
<dbReference type="Proteomes" id="UP001152797">
    <property type="component" value="Unassembled WGS sequence"/>
</dbReference>
<feature type="signal peptide" evidence="1">
    <location>
        <begin position="1"/>
        <end position="19"/>
    </location>
</feature>
<organism evidence="2">
    <name type="scientific">Cladocopium goreaui</name>
    <dbReference type="NCBI Taxonomy" id="2562237"/>
    <lineage>
        <taxon>Eukaryota</taxon>
        <taxon>Sar</taxon>
        <taxon>Alveolata</taxon>
        <taxon>Dinophyceae</taxon>
        <taxon>Suessiales</taxon>
        <taxon>Symbiodiniaceae</taxon>
        <taxon>Cladocopium</taxon>
    </lineage>
</organism>
<keyword evidence="1" id="KW-0732">Signal</keyword>
<evidence type="ECO:0000313" key="3">
    <source>
        <dbReference type="EMBL" id="CAL1133771.1"/>
    </source>
</evidence>
<evidence type="ECO:0000313" key="4">
    <source>
        <dbReference type="Proteomes" id="UP001152797"/>
    </source>
</evidence>
<protein>
    <submittedName>
        <fullName evidence="2">Uncharacterized protein</fullName>
    </submittedName>
</protein>
<reference evidence="3" key="2">
    <citation type="submission" date="2024-04" db="EMBL/GenBank/DDBJ databases">
        <authorList>
            <person name="Chen Y."/>
            <person name="Shah S."/>
            <person name="Dougan E. K."/>
            <person name="Thang M."/>
            <person name="Chan C."/>
        </authorList>
    </citation>
    <scope>NUCLEOTIDE SEQUENCE [LARGE SCALE GENOMIC DNA]</scope>
</reference>
<dbReference type="AlphaFoldDB" id="A0A9P1BY49"/>
<keyword evidence="4" id="KW-1185">Reference proteome</keyword>
<sequence length="303" mass="34800">MSLLFAVWTLLCCILPLEATKEDLRASLDEDNWFDASLHKEELDSLMRDYQGVRNLCCLDVFGFSGSMAKHWTKKGFPAIQYDIALNPRSDDLLGKRGYLHLTRLGLRLVQGAMVILGPPCAMNIYLSTSVHKRHIFGPEGDTSNKRVRMSNLLASNMACFLELLSRHRSFWFIVEQPSSSYLFKMEFMLALSALLFCKKIHTWLAFFGHDLPKPTHLVGTLPDMGTLCKKMTKADRAKFRARLERRQAKRKIPRKYYIKEKKDGEQKKMSVHGCKDLAFSAHYPSGFAHAIFKLWITAFQNL</sequence>
<evidence type="ECO:0000256" key="1">
    <source>
        <dbReference type="SAM" id="SignalP"/>
    </source>
</evidence>
<feature type="chain" id="PRO_5043269920" evidence="1">
    <location>
        <begin position="20"/>
        <end position="303"/>
    </location>
</feature>
<proteinExistence type="predicted"/>
<dbReference type="EMBL" id="CAMXCT030000557">
    <property type="protein sequence ID" value="CAL4767708.1"/>
    <property type="molecule type" value="Genomic_DNA"/>
</dbReference>
<evidence type="ECO:0000313" key="2">
    <source>
        <dbReference type="EMBL" id="CAI3980396.1"/>
    </source>
</evidence>
<comment type="caution">
    <text evidence="2">The sequence shown here is derived from an EMBL/GenBank/DDBJ whole genome shotgun (WGS) entry which is preliminary data.</text>
</comment>
<accession>A0A9P1BY49</accession>
<dbReference type="EMBL" id="CAMXCT020000557">
    <property type="protein sequence ID" value="CAL1133771.1"/>
    <property type="molecule type" value="Genomic_DNA"/>
</dbReference>
<dbReference type="EMBL" id="CAMXCT010000557">
    <property type="protein sequence ID" value="CAI3980396.1"/>
    <property type="molecule type" value="Genomic_DNA"/>
</dbReference>
<name>A0A9P1BY49_9DINO</name>
<reference evidence="2" key="1">
    <citation type="submission" date="2022-10" db="EMBL/GenBank/DDBJ databases">
        <authorList>
            <person name="Chen Y."/>
            <person name="Dougan E. K."/>
            <person name="Chan C."/>
            <person name="Rhodes N."/>
            <person name="Thang M."/>
        </authorList>
    </citation>
    <scope>NUCLEOTIDE SEQUENCE</scope>
</reference>